<dbReference type="InterPro" id="IPR028082">
    <property type="entry name" value="Peripla_BP_I"/>
</dbReference>
<organism evidence="6 7">
    <name type="scientific">Streptomyces mexicanus</name>
    <dbReference type="NCBI Taxonomy" id="178566"/>
    <lineage>
        <taxon>Bacteria</taxon>
        <taxon>Bacillati</taxon>
        <taxon>Actinomycetota</taxon>
        <taxon>Actinomycetes</taxon>
        <taxon>Kitasatosporales</taxon>
        <taxon>Streptomycetaceae</taxon>
        <taxon>Streptomyces</taxon>
    </lineage>
</organism>
<name>A0A7X1LR43_9ACTN</name>
<evidence type="ECO:0000256" key="3">
    <source>
        <dbReference type="ARBA" id="ARBA00022729"/>
    </source>
</evidence>
<keyword evidence="2" id="KW-0813">Transport</keyword>
<keyword evidence="7" id="KW-1185">Reference proteome</keyword>
<feature type="domain" description="Leucine-binding protein" evidence="5">
    <location>
        <begin position="48"/>
        <end position="344"/>
    </location>
</feature>
<accession>A0A7X1LR43</accession>
<dbReference type="InterPro" id="IPR000709">
    <property type="entry name" value="Leu_Ile_Val-bd"/>
</dbReference>
<dbReference type="AlphaFoldDB" id="A0A7X1LR43"/>
<sequence length="391" mass="40565">MKRTLAMVAVGATVATLTLTGCGSGGGQSGGGPVKIFQFAPYESQTASLPYMKTSAQAAVDEVNAAGGINGRKLELETCDEKYDPNEAVRCAQRAVQEHAVAVVGSLSAFGAQVMPVLQSAKIPSIGADALTPADARSPMNYLIDSGVPGYTAMPAVAKKYLGATKIALIQIEFANAGETKKYVEKGAELSGSKIVYSAEIPTDTVDFSQYVAAAKKSGAQAIVSSLAAEWTTKLWKAMESTGSNLKVVASAGSVTPKVAAEGGDAAAGTYVVAGTPSADEANPWGKQYIAAMKKYEPSEKVYAGVGLRSYAAVHLFAEVAKGIDGGVTSTSLVQALDKVHDMEFMWIDHLSFDKSGPIAGYPRVVATEAFPAVIQDGKLVSKEPFDPFAG</sequence>
<evidence type="ECO:0000313" key="6">
    <source>
        <dbReference type="EMBL" id="MBC2865016.1"/>
    </source>
</evidence>
<keyword evidence="3" id="KW-0732">Signal</keyword>
<dbReference type="RefSeq" id="WP_159663579.1">
    <property type="nucleotide sequence ID" value="NZ_JACMHY010000002.1"/>
</dbReference>
<dbReference type="Proteomes" id="UP000517694">
    <property type="component" value="Unassembled WGS sequence"/>
</dbReference>
<reference evidence="6 7" key="1">
    <citation type="submission" date="2020-08" db="EMBL/GenBank/DDBJ databases">
        <title>Whole-Genome Sequence of French Clinical Streptomyces mexicanus Strain Q0842.</title>
        <authorList>
            <person name="Boxberger M."/>
            <person name="La Scola B."/>
        </authorList>
    </citation>
    <scope>NUCLEOTIDE SEQUENCE [LARGE SCALE GENOMIC DNA]</scope>
    <source>
        <strain evidence="6 7">Marseille-Q0842</strain>
    </source>
</reference>
<dbReference type="PROSITE" id="PS51257">
    <property type="entry name" value="PROKAR_LIPOPROTEIN"/>
    <property type="match status" value="1"/>
</dbReference>
<dbReference type="PANTHER" id="PTHR47235:SF1">
    <property type="entry name" value="BLR6548 PROTEIN"/>
    <property type="match status" value="1"/>
</dbReference>
<comment type="similarity">
    <text evidence="1">Belongs to the leucine-binding protein family.</text>
</comment>
<protein>
    <submittedName>
        <fullName evidence="6">ABC transporter substrate-binding protein</fullName>
    </submittedName>
</protein>
<dbReference type="Gene3D" id="3.40.50.2300">
    <property type="match status" value="2"/>
</dbReference>
<dbReference type="PANTHER" id="PTHR47235">
    <property type="entry name" value="BLR6548 PROTEIN"/>
    <property type="match status" value="1"/>
</dbReference>
<evidence type="ECO:0000256" key="4">
    <source>
        <dbReference type="ARBA" id="ARBA00022970"/>
    </source>
</evidence>
<evidence type="ECO:0000256" key="1">
    <source>
        <dbReference type="ARBA" id="ARBA00010062"/>
    </source>
</evidence>
<evidence type="ECO:0000259" key="5">
    <source>
        <dbReference type="Pfam" id="PF13458"/>
    </source>
</evidence>
<dbReference type="EMBL" id="JACMHY010000002">
    <property type="protein sequence ID" value="MBC2865016.1"/>
    <property type="molecule type" value="Genomic_DNA"/>
</dbReference>
<proteinExistence type="inferred from homology"/>
<comment type="caution">
    <text evidence="6">The sequence shown here is derived from an EMBL/GenBank/DDBJ whole genome shotgun (WGS) entry which is preliminary data.</text>
</comment>
<keyword evidence="4" id="KW-0029">Amino-acid transport</keyword>
<gene>
    <name evidence="6" type="ORF">H1R13_08370</name>
</gene>
<dbReference type="SUPFAM" id="SSF53822">
    <property type="entry name" value="Periplasmic binding protein-like I"/>
    <property type="match status" value="1"/>
</dbReference>
<dbReference type="Pfam" id="PF13458">
    <property type="entry name" value="Peripla_BP_6"/>
    <property type="match status" value="1"/>
</dbReference>
<dbReference type="GO" id="GO:0006865">
    <property type="term" value="P:amino acid transport"/>
    <property type="evidence" value="ECO:0007669"/>
    <property type="project" value="UniProtKB-KW"/>
</dbReference>
<evidence type="ECO:0000256" key="2">
    <source>
        <dbReference type="ARBA" id="ARBA00022448"/>
    </source>
</evidence>
<dbReference type="PRINTS" id="PR00337">
    <property type="entry name" value="LEUILEVALBP"/>
</dbReference>
<dbReference type="InterPro" id="IPR028081">
    <property type="entry name" value="Leu-bd"/>
</dbReference>
<evidence type="ECO:0000313" key="7">
    <source>
        <dbReference type="Proteomes" id="UP000517694"/>
    </source>
</evidence>
<dbReference type="OrthoDB" id="7337537at2"/>